<dbReference type="EMBL" id="KI630171">
    <property type="protein sequence ID" value="EYU46402.1"/>
    <property type="molecule type" value="Genomic_DNA"/>
</dbReference>
<dbReference type="Proteomes" id="UP000030748">
    <property type="component" value="Unassembled WGS sequence"/>
</dbReference>
<organism evidence="1 2">
    <name type="scientific">Erythranthe guttata</name>
    <name type="common">Yellow monkey flower</name>
    <name type="synonym">Mimulus guttatus</name>
    <dbReference type="NCBI Taxonomy" id="4155"/>
    <lineage>
        <taxon>Eukaryota</taxon>
        <taxon>Viridiplantae</taxon>
        <taxon>Streptophyta</taxon>
        <taxon>Embryophyta</taxon>
        <taxon>Tracheophyta</taxon>
        <taxon>Spermatophyta</taxon>
        <taxon>Magnoliopsida</taxon>
        <taxon>eudicotyledons</taxon>
        <taxon>Gunneridae</taxon>
        <taxon>Pentapetalae</taxon>
        <taxon>asterids</taxon>
        <taxon>lamiids</taxon>
        <taxon>Lamiales</taxon>
        <taxon>Phrymaceae</taxon>
        <taxon>Erythranthe</taxon>
    </lineage>
</organism>
<reference evidence="1 2" key="1">
    <citation type="journal article" date="2013" name="Proc. Natl. Acad. Sci. U.S.A.">
        <title>Fine-scale variation in meiotic recombination in Mimulus inferred from population shotgun sequencing.</title>
        <authorList>
            <person name="Hellsten U."/>
            <person name="Wright K.M."/>
            <person name="Jenkins J."/>
            <person name="Shu S."/>
            <person name="Yuan Y."/>
            <person name="Wessler S.R."/>
            <person name="Schmutz J."/>
            <person name="Willis J.H."/>
            <person name="Rokhsar D.S."/>
        </authorList>
    </citation>
    <scope>NUCLEOTIDE SEQUENCE [LARGE SCALE GENOMIC DNA]</scope>
    <source>
        <strain evidence="2">cv. DUN x IM62</strain>
    </source>
</reference>
<evidence type="ECO:0000313" key="2">
    <source>
        <dbReference type="Proteomes" id="UP000030748"/>
    </source>
</evidence>
<evidence type="ECO:0000313" key="1">
    <source>
        <dbReference type="EMBL" id="EYU46402.1"/>
    </source>
</evidence>
<accession>A0A022S0U4</accession>
<name>A0A022S0U4_ERYGU</name>
<sequence>MKRKKEVRASIAALKFHPTYKKNPIPNLFRVAKIYLGEPPSKLACCSSRSLNCCSRSISIISGTMSTRKVVPTIQAAFPVLFRSFFATKAVSDAAFLPR</sequence>
<gene>
    <name evidence="1" type="ORF">MIMGU_mgv1a016974mg</name>
</gene>
<proteinExistence type="predicted"/>
<dbReference type="AlphaFoldDB" id="A0A022S0U4"/>
<protein>
    <submittedName>
        <fullName evidence="1">Uncharacterized protein</fullName>
    </submittedName>
</protein>
<keyword evidence="2" id="KW-1185">Reference proteome</keyword>